<dbReference type="Proteomes" id="UP000521872">
    <property type="component" value="Unassembled WGS sequence"/>
</dbReference>
<gene>
    <name evidence="1" type="ORF">D9613_005906</name>
</gene>
<organism evidence="1 2">
    <name type="scientific">Agrocybe pediades</name>
    <dbReference type="NCBI Taxonomy" id="84607"/>
    <lineage>
        <taxon>Eukaryota</taxon>
        <taxon>Fungi</taxon>
        <taxon>Dikarya</taxon>
        <taxon>Basidiomycota</taxon>
        <taxon>Agaricomycotina</taxon>
        <taxon>Agaricomycetes</taxon>
        <taxon>Agaricomycetidae</taxon>
        <taxon>Agaricales</taxon>
        <taxon>Agaricineae</taxon>
        <taxon>Strophariaceae</taxon>
        <taxon>Agrocybe</taxon>
    </lineage>
</organism>
<comment type="caution">
    <text evidence="1">The sequence shown here is derived from an EMBL/GenBank/DDBJ whole genome shotgun (WGS) entry which is preliminary data.</text>
</comment>
<dbReference type="AlphaFoldDB" id="A0A8H4QV20"/>
<evidence type="ECO:0000313" key="1">
    <source>
        <dbReference type="EMBL" id="KAF4617912.1"/>
    </source>
</evidence>
<proteinExistence type="predicted"/>
<keyword evidence="2" id="KW-1185">Reference proteome</keyword>
<accession>A0A8H4QV20</accession>
<reference evidence="1 2" key="1">
    <citation type="submission" date="2019-12" db="EMBL/GenBank/DDBJ databases">
        <authorList>
            <person name="Floudas D."/>
            <person name="Bentzer J."/>
            <person name="Ahren D."/>
            <person name="Johansson T."/>
            <person name="Persson P."/>
            <person name="Tunlid A."/>
        </authorList>
    </citation>
    <scope>NUCLEOTIDE SEQUENCE [LARGE SCALE GENOMIC DNA]</scope>
    <source>
        <strain evidence="1 2">CBS 102.39</strain>
    </source>
</reference>
<sequence>MEDTRETPHFDMMNMLLEQVNPDIALTSSKADDDFIDVLTEHMETTSGVFQIRPFKEFVPAKGRDRLLALNRFAYISTDDNDLPPSSEDASSSSRPRNAYDFMQSRREVTGDPTTMRWNASIRLANFASVESSPLCLASIGALLDYIVREKALSEFDDDGIGGLDIRDIEIIALDAAMQINADALLYAYS</sequence>
<protein>
    <submittedName>
        <fullName evidence="1">Uncharacterized protein</fullName>
    </submittedName>
</protein>
<name>A0A8H4QV20_9AGAR</name>
<evidence type="ECO:0000313" key="2">
    <source>
        <dbReference type="Proteomes" id="UP000521872"/>
    </source>
</evidence>
<dbReference type="EMBL" id="JAACJL010000030">
    <property type="protein sequence ID" value="KAF4617912.1"/>
    <property type="molecule type" value="Genomic_DNA"/>
</dbReference>